<dbReference type="GO" id="GO:0048870">
    <property type="term" value="P:cell motility"/>
    <property type="evidence" value="ECO:0007669"/>
    <property type="project" value="TreeGrafter"/>
</dbReference>
<dbReference type="InterPro" id="IPR011993">
    <property type="entry name" value="PH-like_dom_sf"/>
</dbReference>
<dbReference type="InterPro" id="IPR006816">
    <property type="entry name" value="ELMO_dom"/>
</dbReference>
<dbReference type="EMBL" id="KE346362">
    <property type="protein sequence ID" value="KJE91200.1"/>
    <property type="molecule type" value="Genomic_DNA"/>
</dbReference>
<evidence type="ECO:0000313" key="7">
    <source>
        <dbReference type="EMBL" id="KJE91200.1"/>
    </source>
</evidence>
<sequence>MEAVAQRRPVSNTLKVGIKMEGANPLMYELDTTLPLAVLVREVCERFQVAHAVQSDFCLYCEDTDQFLTSDATIRELRDGNVLELRQTPEIAASKLISSLRGSEEDVKKAFVGLRNQIKNTTFANIFIAKGGLPLIVKHVQESTAPSTLGFALQMLQELVDRGTTGWEGLSDSFVQKICGYTEHQNLNVKKRALAIADRFVSSPAYGYGRVAPHLRCESMITMMDGSSDLDIQSNTISLFNTLLLNAGSHQPEFLQKILSLNIRKALLNVARKSGGVNDELAHQLYVFQSVWFNSLAQRIQAVFNRSSSAHNDMLNELQARGADAEPSSPLPSGARKPNDSNARLGFDDETTRALSSPYGLLALECMAYFSRKHTEIYQRIIIEQASRGQAQCPFAKTTLHIVKLIAEIMQIGTPPSEHSLEFYIVVFSTDHPMEELVGACVQLFVRTWKEMDASSADFDKVLKVVRKQITTVLANKQESQPQSVETFKTATFGVSYKTILAQQETEMQEKESVHHQAEPVRQLRERIQTDIVQLVKKHRLSLLVEGAFFPKYTQKGRMKGVAWFCRLSNNHKVIHYGDAPEGRVPSLESLPGRVNMSDVKALVMGRDSPLMTKMKKTDEETASLAFSLLLESSEEGLDFVAPNLTVANNWIDGLKILLKQNPSSTGFASDVESLLSMEMKLRLLHVENVQIPATAPPVPPPPANLNFAF</sequence>
<dbReference type="PhylomeDB" id="A0A0D2WL47"/>
<keyword evidence="2" id="KW-0581">Phagocytosis</keyword>
<dbReference type="eggNOG" id="KOG2999">
    <property type="taxonomic scope" value="Eukaryota"/>
</dbReference>
<dbReference type="Proteomes" id="UP000008743">
    <property type="component" value="Unassembled WGS sequence"/>
</dbReference>
<dbReference type="STRING" id="595528.A0A0D2WL47"/>
<evidence type="ECO:0000259" key="6">
    <source>
        <dbReference type="PROSITE" id="PS51335"/>
    </source>
</evidence>
<dbReference type="InParanoid" id="A0A0D2WL47"/>
<dbReference type="OMA" id="CPHMKDL"/>
<dbReference type="SUPFAM" id="SSF50729">
    <property type="entry name" value="PH domain-like"/>
    <property type="match status" value="1"/>
</dbReference>
<dbReference type="GO" id="GO:0006909">
    <property type="term" value="P:phagocytosis"/>
    <property type="evidence" value="ECO:0007669"/>
    <property type="project" value="UniProtKB-KW"/>
</dbReference>
<comment type="function">
    <text evidence="4">Involved in cytoskeletal rearrangements required for phagocytosis of apoptotic cells and cell motility. Acts in association with DOCK1 and CRK. Was initially proposed to be required in complex with DOCK1 to activate Rac Rho small GTPases. May enhance the guanine nucleotide exchange factor (GEF) activity of DOCK1.</text>
</comment>
<dbReference type="PANTHER" id="PTHR12771">
    <property type="entry name" value="ENGULFMENT AND CELL MOTILITY"/>
    <property type="match status" value="1"/>
</dbReference>
<keyword evidence="1" id="KW-0053">Apoptosis</keyword>
<evidence type="ECO:0000256" key="3">
    <source>
        <dbReference type="ARBA" id="ARBA00023036"/>
    </source>
</evidence>
<feature type="region of interest" description="Disordered" evidence="5">
    <location>
        <begin position="321"/>
        <end position="348"/>
    </location>
</feature>
<dbReference type="Pfam" id="PF11841">
    <property type="entry name" value="ELMO_ARM"/>
    <property type="match status" value="1"/>
</dbReference>
<dbReference type="SUPFAM" id="SSF48371">
    <property type="entry name" value="ARM repeat"/>
    <property type="match status" value="1"/>
</dbReference>
<organism evidence="7 8">
    <name type="scientific">Capsaspora owczarzaki (strain ATCC 30864)</name>
    <dbReference type="NCBI Taxonomy" id="595528"/>
    <lineage>
        <taxon>Eukaryota</taxon>
        <taxon>Filasterea</taxon>
        <taxon>Capsaspora</taxon>
    </lineage>
</organism>
<evidence type="ECO:0000256" key="5">
    <source>
        <dbReference type="SAM" id="MobiDB-lite"/>
    </source>
</evidence>
<dbReference type="CDD" id="cd13359">
    <property type="entry name" value="PH_ELMO1_CED-12"/>
    <property type="match status" value="1"/>
</dbReference>
<protein>
    <submittedName>
        <fullName evidence="7">Engulfment and cell motility protein 2</fullName>
    </submittedName>
</protein>
<dbReference type="GO" id="GO:0006915">
    <property type="term" value="P:apoptotic process"/>
    <property type="evidence" value="ECO:0007669"/>
    <property type="project" value="UniProtKB-KW"/>
</dbReference>
<dbReference type="OrthoDB" id="28413at2759"/>
<evidence type="ECO:0000313" key="8">
    <source>
        <dbReference type="Proteomes" id="UP000008743"/>
    </source>
</evidence>
<keyword evidence="3" id="KW-0729">SH3-binding</keyword>
<proteinExistence type="predicted"/>
<dbReference type="InterPro" id="IPR011989">
    <property type="entry name" value="ARM-like"/>
</dbReference>
<dbReference type="InterPro" id="IPR050868">
    <property type="entry name" value="ELMO_domain-containing"/>
</dbReference>
<dbReference type="Pfam" id="PF16457">
    <property type="entry name" value="PH_12"/>
    <property type="match status" value="1"/>
</dbReference>
<evidence type="ECO:0000256" key="2">
    <source>
        <dbReference type="ARBA" id="ARBA00022907"/>
    </source>
</evidence>
<dbReference type="Gene3D" id="2.30.29.30">
    <property type="entry name" value="Pleckstrin-homology domain (PH domain)/Phosphotyrosine-binding domain (PTB)"/>
    <property type="match status" value="1"/>
</dbReference>
<dbReference type="Gene3D" id="1.25.10.10">
    <property type="entry name" value="Leucine-rich Repeat Variant"/>
    <property type="match status" value="1"/>
</dbReference>
<dbReference type="Pfam" id="PF04727">
    <property type="entry name" value="ELMO_CED12"/>
    <property type="match status" value="1"/>
</dbReference>
<keyword evidence="8" id="KW-1185">Reference proteome</keyword>
<dbReference type="RefSeq" id="XP_004349115.1">
    <property type="nucleotide sequence ID" value="XM_004349065.2"/>
</dbReference>
<dbReference type="GO" id="GO:0007015">
    <property type="term" value="P:actin filament organization"/>
    <property type="evidence" value="ECO:0007669"/>
    <property type="project" value="TreeGrafter"/>
</dbReference>
<evidence type="ECO:0000256" key="4">
    <source>
        <dbReference type="ARBA" id="ARBA00024863"/>
    </source>
</evidence>
<dbReference type="PROSITE" id="PS51335">
    <property type="entry name" value="ELMO"/>
    <property type="match status" value="1"/>
</dbReference>
<dbReference type="InterPro" id="IPR001849">
    <property type="entry name" value="PH_domain"/>
</dbReference>
<accession>A0A0D2WL47</accession>
<dbReference type="InterPro" id="IPR016024">
    <property type="entry name" value="ARM-type_fold"/>
</dbReference>
<dbReference type="GO" id="GO:0017124">
    <property type="term" value="F:SH3 domain binding"/>
    <property type="evidence" value="ECO:0007669"/>
    <property type="project" value="UniProtKB-KW"/>
</dbReference>
<feature type="domain" description="ELMO" evidence="6">
    <location>
        <begin position="310"/>
        <end position="474"/>
    </location>
</feature>
<dbReference type="AlphaFoldDB" id="A0A0D2WL47"/>
<reference evidence="8" key="1">
    <citation type="submission" date="2011-02" db="EMBL/GenBank/DDBJ databases">
        <title>The Genome Sequence of Capsaspora owczarzaki ATCC 30864.</title>
        <authorList>
            <person name="Russ C."/>
            <person name="Cuomo C."/>
            <person name="Burger G."/>
            <person name="Gray M.W."/>
            <person name="Holland P.W.H."/>
            <person name="King N."/>
            <person name="Lang F.B.F."/>
            <person name="Roger A.J."/>
            <person name="Ruiz-Trillo I."/>
            <person name="Young S.K."/>
            <person name="Zeng Q."/>
            <person name="Gargeya S."/>
            <person name="Alvarado L."/>
            <person name="Berlin A."/>
            <person name="Chapman S.B."/>
            <person name="Chen Z."/>
            <person name="Freedman E."/>
            <person name="Gellesch M."/>
            <person name="Goldberg J."/>
            <person name="Griggs A."/>
            <person name="Gujja S."/>
            <person name="Heilman E."/>
            <person name="Heiman D."/>
            <person name="Howarth C."/>
            <person name="Mehta T."/>
            <person name="Neiman D."/>
            <person name="Pearson M."/>
            <person name="Roberts A."/>
            <person name="Saif S."/>
            <person name="Shea T."/>
            <person name="Shenoy N."/>
            <person name="Sisk P."/>
            <person name="Stolte C."/>
            <person name="Sykes S."/>
            <person name="White J."/>
            <person name="Yandava C."/>
            <person name="Haas B."/>
            <person name="Nusbaum C."/>
            <person name="Birren B."/>
        </authorList>
    </citation>
    <scope>NUCLEOTIDE SEQUENCE</scope>
    <source>
        <strain evidence="8">ATCC 30864</strain>
    </source>
</reference>
<evidence type="ECO:0000256" key="1">
    <source>
        <dbReference type="ARBA" id="ARBA00022703"/>
    </source>
</evidence>
<gene>
    <name evidence="7" type="ORF">CAOG_002365</name>
</gene>
<name>A0A0D2WL47_CAPO3</name>
<dbReference type="GO" id="GO:0005886">
    <property type="term" value="C:plasma membrane"/>
    <property type="evidence" value="ECO:0007669"/>
    <property type="project" value="TreeGrafter"/>
</dbReference>
<dbReference type="PANTHER" id="PTHR12771:SF56">
    <property type="entry name" value="CED-12"/>
    <property type="match status" value="1"/>
</dbReference>
<dbReference type="InterPro" id="IPR024574">
    <property type="entry name" value="ELMO_ARM"/>
</dbReference>